<protein>
    <recommendedName>
        <fullName evidence="4">Caspase family p20 domain-containing protein</fullName>
    </recommendedName>
</protein>
<reference evidence="2 3" key="1">
    <citation type="journal article" date="2013" name="PLoS Genet.">
        <title>Comparative genome structure, secondary metabolite, and effector coding capacity across Cochliobolus pathogens.</title>
        <authorList>
            <person name="Condon B.J."/>
            <person name="Leng Y."/>
            <person name="Wu D."/>
            <person name="Bushley K.E."/>
            <person name="Ohm R.A."/>
            <person name="Otillar R."/>
            <person name="Martin J."/>
            <person name="Schackwitz W."/>
            <person name="Grimwood J."/>
            <person name="MohdZainudin N."/>
            <person name="Xue C."/>
            <person name="Wang R."/>
            <person name="Manning V.A."/>
            <person name="Dhillon B."/>
            <person name="Tu Z.J."/>
            <person name="Steffenson B.J."/>
            <person name="Salamov A."/>
            <person name="Sun H."/>
            <person name="Lowry S."/>
            <person name="LaButti K."/>
            <person name="Han J."/>
            <person name="Copeland A."/>
            <person name="Lindquist E."/>
            <person name="Barry K."/>
            <person name="Schmutz J."/>
            <person name="Baker S.E."/>
            <person name="Ciuffetti L.M."/>
            <person name="Grigoriev I.V."/>
            <person name="Zhong S."/>
            <person name="Turgeon B.G."/>
        </authorList>
    </citation>
    <scope>NUCLEOTIDE SEQUENCE [LARGE SCALE GENOMIC DNA]</scope>
    <source>
        <strain evidence="2 3">FI3</strain>
    </source>
</reference>
<dbReference type="HOGENOM" id="CLU_067131_0_0_1"/>
<evidence type="ECO:0008006" key="4">
    <source>
        <dbReference type="Google" id="ProtNLM"/>
    </source>
</evidence>
<name>W7ESD8_BIPV3</name>
<dbReference type="EMBL" id="KI968735">
    <property type="protein sequence ID" value="EUN26902.1"/>
    <property type="molecule type" value="Genomic_DNA"/>
</dbReference>
<dbReference type="GeneID" id="26260794"/>
<dbReference type="Proteomes" id="UP000054337">
    <property type="component" value="Unassembled WGS sequence"/>
</dbReference>
<dbReference type="AlphaFoldDB" id="W7ESD8"/>
<gene>
    <name evidence="2" type="ORF">COCVIDRAFT_99725</name>
</gene>
<dbReference type="RefSeq" id="XP_014556483.1">
    <property type="nucleotide sequence ID" value="XM_014700997.1"/>
</dbReference>
<evidence type="ECO:0000256" key="1">
    <source>
        <dbReference type="SAM" id="MobiDB-lite"/>
    </source>
</evidence>
<dbReference type="OrthoDB" id="3688820at2759"/>
<keyword evidence="3" id="KW-1185">Reference proteome</keyword>
<evidence type="ECO:0000313" key="2">
    <source>
        <dbReference type="EMBL" id="EUN26902.1"/>
    </source>
</evidence>
<sequence>MSGSFPSRAWQKPYQLSSTQISAELKEAIHSGLGKNFQNDYKKVSVVLMHFQDDDIGCDPLEEELADIFSNFYHIHMIKRLLLTNHDNPHWLIFKEIEVLEKKGFTAKDCLVILVFSGHGQVQPARSTDSLRVPEKRLMLGGAIDANGKFRTKELDWVKATDILGTEECEVLHIMDCCYAAECMLADAELLAASTQVAAADPDTCFTKAICTQLRRFSGKQFTISTLYNALMTERRALNLEAIPFYHRRDGKPSIVLGKYKGKIASAPPLKPNSPRILLTAHLKESVDDKVLGNLKKWLSEQLPSSIMNMEIKLEGAWDASSSVILFSLPISVWTQLDRTNMAFNYVGEVTSHNKLLEQGTTTLSIRPPQGSENLKPGQSSEQK</sequence>
<proteinExistence type="predicted"/>
<organism evidence="2 3">
    <name type="scientific">Bipolaris victoriae (strain FI3)</name>
    <name type="common">Victoria blight of oats agent</name>
    <name type="synonym">Cochliobolus victoriae</name>
    <dbReference type="NCBI Taxonomy" id="930091"/>
    <lineage>
        <taxon>Eukaryota</taxon>
        <taxon>Fungi</taxon>
        <taxon>Dikarya</taxon>
        <taxon>Ascomycota</taxon>
        <taxon>Pezizomycotina</taxon>
        <taxon>Dothideomycetes</taxon>
        <taxon>Pleosporomycetidae</taxon>
        <taxon>Pleosporales</taxon>
        <taxon>Pleosporineae</taxon>
        <taxon>Pleosporaceae</taxon>
        <taxon>Bipolaris</taxon>
    </lineage>
</organism>
<accession>W7ESD8</accession>
<feature type="region of interest" description="Disordered" evidence="1">
    <location>
        <begin position="364"/>
        <end position="384"/>
    </location>
</feature>
<evidence type="ECO:0000313" key="3">
    <source>
        <dbReference type="Proteomes" id="UP000054337"/>
    </source>
</evidence>